<organism evidence="1 2">
    <name type="scientific">Euroglyphus maynei</name>
    <name type="common">Mayne's house dust mite</name>
    <dbReference type="NCBI Taxonomy" id="6958"/>
    <lineage>
        <taxon>Eukaryota</taxon>
        <taxon>Metazoa</taxon>
        <taxon>Ecdysozoa</taxon>
        <taxon>Arthropoda</taxon>
        <taxon>Chelicerata</taxon>
        <taxon>Arachnida</taxon>
        <taxon>Acari</taxon>
        <taxon>Acariformes</taxon>
        <taxon>Sarcoptiformes</taxon>
        <taxon>Astigmata</taxon>
        <taxon>Psoroptidia</taxon>
        <taxon>Analgoidea</taxon>
        <taxon>Pyroglyphidae</taxon>
        <taxon>Pyroglyphinae</taxon>
        <taxon>Euroglyphus</taxon>
    </lineage>
</organism>
<name>A0A1Y3BMY9_EURMA</name>
<reference evidence="1 2" key="1">
    <citation type="submission" date="2017-03" db="EMBL/GenBank/DDBJ databases">
        <title>Genome Survey of Euroglyphus maynei.</title>
        <authorList>
            <person name="Arlian L.G."/>
            <person name="Morgan M.S."/>
            <person name="Rider S.D."/>
        </authorList>
    </citation>
    <scope>NUCLEOTIDE SEQUENCE [LARGE SCALE GENOMIC DNA]</scope>
    <source>
        <strain evidence="1">Arlian Lab</strain>
        <tissue evidence="1">Whole body</tissue>
    </source>
</reference>
<dbReference type="Proteomes" id="UP000194236">
    <property type="component" value="Unassembled WGS sequence"/>
</dbReference>
<keyword evidence="2" id="KW-1185">Reference proteome</keyword>
<accession>A0A1Y3BMY9</accession>
<sequence>MAGMNATVQIGDNVCCGHGNVVIIVVSPSLIVVDVDDDDDDDDNDNNDPSTIPFEILVDDNCC</sequence>
<proteinExistence type="predicted"/>
<dbReference type="AlphaFoldDB" id="A0A1Y3BMY9"/>
<dbReference type="EMBL" id="MUJZ01008927">
    <property type="protein sequence ID" value="OTF82339.1"/>
    <property type="molecule type" value="Genomic_DNA"/>
</dbReference>
<feature type="non-terminal residue" evidence="1">
    <location>
        <position position="63"/>
    </location>
</feature>
<comment type="caution">
    <text evidence="1">The sequence shown here is derived from an EMBL/GenBank/DDBJ whole genome shotgun (WGS) entry which is preliminary data.</text>
</comment>
<protein>
    <submittedName>
        <fullName evidence="1">Uncharacterized protein</fullName>
    </submittedName>
</protein>
<evidence type="ECO:0000313" key="2">
    <source>
        <dbReference type="Proteomes" id="UP000194236"/>
    </source>
</evidence>
<evidence type="ECO:0000313" key="1">
    <source>
        <dbReference type="EMBL" id="OTF82339.1"/>
    </source>
</evidence>
<gene>
    <name evidence="1" type="ORF">BLA29_011605</name>
</gene>